<organism evidence="4">
    <name type="scientific">hydrothermal vent metagenome</name>
    <dbReference type="NCBI Taxonomy" id="652676"/>
    <lineage>
        <taxon>unclassified sequences</taxon>
        <taxon>metagenomes</taxon>
        <taxon>ecological metagenomes</taxon>
    </lineage>
</organism>
<evidence type="ECO:0000256" key="2">
    <source>
        <dbReference type="ARBA" id="ARBA00022840"/>
    </source>
</evidence>
<name>A0A1W1CD91_9ZZZZ</name>
<dbReference type="SUPFAM" id="SSF52540">
    <property type="entry name" value="P-loop containing nucleoside triphosphate hydrolases"/>
    <property type="match status" value="1"/>
</dbReference>
<protein>
    <submittedName>
        <fullName evidence="4">ABC transporter, ATP-binding protein</fullName>
    </submittedName>
</protein>
<gene>
    <name evidence="4" type="ORF">MNB_SV-6-1614</name>
</gene>
<dbReference type="GO" id="GO:0022857">
    <property type="term" value="F:transmembrane transporter activity"/>
    <property type="evidence" value="ECO:0007669"/>
    <property type="project" value="TreeGrafter"/>
</dbReference>
<proteinExistence type="predicted"/>
<dbReference type="Pfam" id="PF00005">
    <property type="entry name" value="ABC_tran"/>
    <property type="match status" value="1"/>
</dbReference>
<dbReference type="SMART" id="SM00382">
    <property type="entry name" value="AAA"/>
    <property type="match status" value="1"/>
</dbReference>
<dbReference type="EMBL" id="FPHC01000068">
    <property type="protein sequence ID" value="SFV63701.1"/>
    <property type="molecule type" value="Genomic_DNA"/>
</dbReference>
<feature type="domain" description="ABC transporter" evidence="3">
    <location>
        <begin position="7"/>
        <end position="240"/>
    </location>
</feature>
<evidence type="ECO:0000256" key="1">
    <source>
        <dbReference type="ARBA" id="ARBA00022741"/>
    </source>
</evidence>
<dbReference type="GO" id="GO:0016887">
    <property type="term" value="F:ATP hydrolysis activity"/>
    <property type="evidence" value="ECO:0007669"/>
    <property type="project" value="InterPro"/>
</dbReference>
<dbReference type="GO" id="GO:0005886">
    <property type="term" value="C:plasma membrane"/>
    <property type="evidence" value="ECO:0007669"/>
    <property type="project" value="TreeGrafter"/>
</dbReference>
<reference evidence="4" key="1">
    <citation type="submission" date="2016-10" db="EMBL/GenBank/DDBJ databases">
        <authorList>
            <person name="de Groot N.N."/>
        </authorList>
    </citation>
    <scope>NUCLEOTIDE SEQUENCE</scope>
</reference>
<evidence type="ECO:0000313" key="4">
    <source>
        <dbReference type="EMBL" id="SFV63701.1"/>
    </source>
</evidence>
<dbReference type="PROSITE" id="PS50893">
    <property type="entry name" value="ABC_TRANSPORTER_2"/>
    <property type="match status" value="1"/>
</dbReference>
<dbReference type="AlphaFoldDB" id="A0A1W1CD91"/>
<dbReference type="InterPro" id="IPR015854">
    <property type="entry name" value="ABC_transpr_LolD-like"/>
</dbReference>
<keyword evidence="2 4" id="KW-0067">ATP-binding</keyword>
<sequence length="240" mass="26803">MSSSELLKIEDLTKKREKGGATFILEVPNFQVNSGEFVGIIGPSGCGKSTFLDMLALILKVDSAKRFELYADSKKPINLAKLNDARLATIRKRYIGYILQSGGLLPFLTVRENILLSGRLNGVDIPNRHFFELMERLGISGEVDKKPQYLSGGQRQRVAIARAIIDKPLLILADEPTASVDRPTALEIRDQFKTLAKENNLTLLMVTHDTEMVEGHSDRIFEFDLQKSGKNSTISRVVER</sequence>
<dbReference type="InterPro" id="IPR003593">
    <property type="entry name" value="AAA+_ATPase"/>
</dbReference>
<dbReference type="Gene3D" id="3.40.50.300">
    <property type="entry name" value="P-loop containing nucleotide triphosphate hydrolases"/>
    <property type="match status" value="1"/>
</dbReference>
<keyword evidence="1" id="KW-0547">Nucleotide-binding</keyword>
<dbReference type="PROSITE" id="PS00211">
    <property type="entry name" value="ABC_TRANSPORTER_1"/>
    <property type="match status" value="1"/>
</dbReference>
<dbReference type="GO" id="GO:0005524">
    <property type="term" value="F:ATP binding"/>
    <property type="evidence" value="ECO:0007669"/>
    <property type="project" value="UniProtKB-KW"/>
</dbReference>
<accession>A0A1W1CD91</accession>
<dbReference type="InterPro" id="IPR027417">
    <property type="entry name" value="P-loop_NTPase"/>
</dbReference>
<dbReference type="PANTHER" id="PTHR24220">
    <property type="entry name" value="IMPORT ATP-BINDING PROTEIN"/>
    <property type="match status" value="1"/>
</dbReference>
<dbReference type="InterPro" id="IPR017871">
    <property type="entry name" value="ABC_transporter-like_CS"/>
</dbReference>
<dbReference type="InterPro" id="IPR003439">
    <property type="entry name" value="ABC_transporter-like_ATP-bd"/>
</dbReference>
<evidence type="ECO:0000259" key="3">
    <source>
        <dbReference type="PROSITE" id="PS50893"/>
    </source>
</evidence>